<feature type="transmembrane region" description="Helical" evidence="6">
    <location>
        <begin position="402"/>
        <end position="420"/>
    </location>
</feature>
<proteinExistence type="predicted"/>
<keyword evidence="4 6" id="KW-1133">Transmembrane helix</keyword>
<gene>
    <name evidence="7" type="ORF">ACFOW9_04870</name>
</gene>
<dbReference type="Pfam" id="PF09678">
    <property type="entry name" value="Caa3_CtaG"/>
    <property type="match status" value="1"/>
</dbReference>
<feature type="transmembrane region" description="Helical" evidence="6">
    <location>
        <begin position="57"/>
        <end position="79"/>
    </location>
</feature>
<feature type="transmembrane region" description="Helical" evidence="6">
    <location>
        <begin position="432"/>
        <end position="456"/>
    </location>
</feature>
<feature type="transmembrane region" description="Helical" evidence="6">
    <location>
        <begin position="200"/>
        <end position="221"/>
    </location>
</feature>
<feature type="transmembrane region" description="Helical" evidence="6">
    <location>
        <begin position="137"/>
        <end position="162"/>
    </location>
</feature>
<evidence type="ECO:0000256" key="2">
    <source>
        <dbReference type="ARBA" id="ARBA00022475"/>
    </source>
</evidence>
<dbReference type="RefSeq" id="WP_345385055.1">
    <property type="nucleotide sequence ID" value="NZ_BAABLL010000019.1"/>
</dbReference>
<feature type="transmembrane region" description="Helical" evidence="6">
    <location>
        <begin position="554"/>
        <end position="578"/>
    </location>
</feature>
<evidence type="ECO:0000256" key="3">
    <source>
        <dbReference type="ARBA" id="ARBA00022692"/>
    </source>
</evidence>
<feature type="transmembrane region" description="Helical" evidence="6">
    <location>
        <begin position="598"/>
        <end position="621"/>
    </location>
</feature>
<protein>
    <submittedName>
        <fullName evidence="7">Cytochrome c oxidase assembly protein</fullName>
    </submittedName>
</protein>
<evidence type="ECO:0000256" key="5">
    <source>
        <dbReference type="ARBA" id="ARBA00023136"/>
    </source>
</evidence>
<dbReference type="Proteomes" id="UP001595773">
    <property type="component" value="Unassembled WGS sequence"/>
</dbReference>
<feature type="transmembrane region" description="Helical" evidence="6">
    <location>
        <begin position="18"/>
        <end position="37"/>
    </location>
</feature>
<feature type="transmembrane region" description="Helical" evidence="6">
    <location>
        <begin position="100"/>
        <end position="117"/>
    </location>
</feature>
<feature type="transmembrane region" description="Helical" evidence="6">
    <location>
        <begin position="267"/>
        <end position="289"/>
    </location>
</feature>
<feature type="transmembrane region" description="Helical" evidence="6">
    <location>
        <begin position="169"/>
        <end position="194"/>
    </location>
</feature>
<reference evidence="8" key="1">
    <citation type="journal article" date="2019" name="Int. J. Syst. Evol. Microbiol.">
        <title>The Global Catalogue of Microorganisms (GCM) 10K type strain sequencing project: providing services to taxonomists for standard genome sequencing and annotation.</title>
        <authorList>
            <consortium name="The Broad Institute Genomics Platform"/>
            <consortium name="The Broad Institute Genome Sequencing Center for Infectious Disease"/>
            <person name="Wu L."/>
            <person name="Ma J."/>
        </authorList>
    </citation>
    <scope>NUCLEOTIDE SEQUENCE [LARGE SCALE GENOMIC DNA]</scope>
    <source>
        <strain evidence="8">CGMCC 1.10698</strain>
    </source>
</reference>
<feature type="transmembrane region" description="Helical" evidence="6">
    <location>
        <begin position="524"/>
        <end position="542"/>
    </location>
</feature>
<feature type="transmembrane region" description="Helical" evidence="6">
    <location>
        <begin position="371"/>
        <end position="390"/>
    </location>
</feature>
<dbReference type="EMBL" id="JBHSCQ010000005">
    <property type="protein sequence ID" value="MFC4264929.1"/>
    <property type="molecule type" value="Genomic_DNA"/>
</dbReference>
<evidence type="ECO:0000256" key="4">
    <source>
        <dbReference type="ARBA" id="ARBA00022989"/>
    </source>
</evidence>
<feature type="transmembrane region" description="Helical" evidence="6">
    <location>
        <begin position="486"/>
        <end position="504"/>
    </location>
</feature>
<organism evidence="7 8">
    <name type="scientific">Arthrobacter cryoconiti</name>
    <dbReference type="NCBI Taxonomy" id="748907"/>
    <lineage>
        <taxon>Bacteria</taxon>
        <taxon>Bacillati</taxon>
        <taxon>Actinomycetota</taxon>
        <taxon>Actinomycetes</taxon>
        <taxon>Micrococcales</taxon>
        <taxon>Micrococcaceae</taxon>
        <taxon>Arthrobacter</taxon>
    </lineage>
</organism>
<keyword evidence="3 6" id="KW-0812">Transmembrane</keyword>
<dbReference type="InterPro" id="IPR019108">
    <property type="entry name" value="Caa3_assmbl_CtaG-rel"/>
</dbReference>
<keyword evidence="8" id="KW-1185">Reference proteome</keyword>
<comment type="subcellular location">
    <subcellularLocation>
        <location evidence="1">Cell membrane</location>
        <topology evidence="1">Multi-pass membrane protein</topology>
    </subcellularLocation>
</comment>
<feature type="transmembrane region" description="Helical" evidence="6">
    <location>
        <begin position="309"/>
        <end position="330"/>
    </location>
</feature>
<accession>A0ABV8R0U6</accession>
<sequence>MRGSWADLAGRTYRWSPWMLALIPLIVVVAVTAGLGRDVYDAVTRDYPGVMTSMLSAGLRIIVQFASIMCVGSMFYAAFIRPRKGSGRLLLDPRGDLRSVRTSAAVWFIAAVVLILVDGADSNGYPVLKALAPGALGYLVQASYLPGAWIVASLVAATIFIGASLSRSWVAVVGMLILGMAAMLGPVVVTQVLVGPDHDFGGDASIFGVPATAILFGATAIHLSRLCRGMVPSPQASRRFRLSVVSAWFVGAAALILVAWFETPGTVFYATVTGRLFAVELGLWAVLGINLFQLHGLDRFKGQELRSRLIRFGVVAVASMSVFIAVNVIMTRIPPPQYFVPVSVMEIFFGYDVIPEPTLAVLALDWRMNTFFAVVALVGVALYMVGVLRLRRRQDHWPVGRTISWILGWVVLVITTSSGLGKYSGAAFSIHMILHMSLNMVIPVLLVMGGPVTLALRATKPARKEEAAGPHEWLMAFLRWPLFKHLYNPLWVFIEFISSYYVLYFTPLFEQAMRYHWAHQLFNIHLLIVGYLFYSLVIGVDLPPRPLPHIGKLGLVLAAMPFHAFFGIAVMSSGSIIAENFYQYIDRPWLADLHADQYLGGGIAWAAGEIPLLMVVLALFYQWSRQDRRDSVRIDRHLDAGLDGSFDAYNDMLSKLATRQATQPSAMETT</sequence>
<comment type="caution">
    <text evidence="7">The sequence shown here is derived from an EMBL/GenBank/DDBJ whole genome shotgun (WGS) entry which is preliminary data.</text>
</comment>
<evidence type="ECO:0000313" key="7">
    <source>
        <dbReference type="EMBL" id="MFC4264929.1"/>
    </source>
</evidence>
<evidence type="ECO:0000313" key="8">
    <source>
        <dbReference type="Proteomes" id="UP001595773"/>
    </source>
</evidence>
<keyword evidence="2" id="KW-1003">Cell membrane</keyword>
<evidence type="ECO:0000256" key="1">
    <source>
        <dbReference type="ARBA" id="ARBA00004651"/>
    </source>
</evidence>
<name>A0ABV8R0U6_9MICC</name>
<feature type="transmembrane region" description="Helical" evidence="6">
    <location>
        <begin position="242"/>
        <end position="261"/>
    </location>
</feature>
<keyword evidence="5 6" id="KW-0472">Membrane</keyword>
<evidence type="ECO:0000256" key="6">
    <source>
        <dbReference type="SAM" id="Phobius"/>
    </source>
</evidence>